<reference evidence="3" key="1">
    <citation type="journal article" date="2019" name="Int. J. Syst. Evol. Microbiol.">
        <title>The Global Catalogue of Microorganisms (GCM) 10K type strain sequencing project: providing services to taxonomists for standard genome sequencing and annotation.</title>
        <authorList>
            <consortium name="The Broad Institute Genomics Platform"/>
            <consortium name="The Broad Institute Genome Sequencing Center for Infectious Disease"/>
            <person name="Wu L."/>
            <person name="Ma J."/>
        </authorList>
    </citation>
    <scope>NUCLEOTIDE SEQUENCE [LARGE SCALE GENOMIC DNA]</scope>
    <source>
        <strain evidence="3">JCM 14969</strain>
    </source>
</reference>
<dbReference type="InterPro" id="IPR000182">
    <property type="entry name" value="GNAT_dom"/>
</dbReference>
<protein>
    <recommendedName>
        <fullName evidence="1">N-acetyltransferase domain-containing protein</fullName>
    </recommendedName>
</protein>
<organism evidence="2 3">
    <name type="scientific">Kribbella sancticallisti</name>
    <dbReference type="NCBI Taxonomy" id="460087"/>
    <lineage>
        <taxon>Bacteria</taxon>
        <taxon>Bacillati</taxon>
        <taxon>Actinomycetota</taxon>
        <taxon>Actinomycetes</taxon>
        <taxon>Propionibacteriales</taxon>
        <taxon>Kribbellaceae</taxon>
        <taxon>Kribbella</taxon>
    </lineage>
</organism>
<feature type="domain" description="N-acetyltransferase" evidence="1">
    <location>
        <begin position="3"/>
        <end position="148"/>
    </location>
</feature>
<evidence type="ECO:0000259" key="1">
    <source>
        <dbReference type="PROSITE" id="PS51186"/>
    </source>
</evidence>
<evidence type="ECO:0000313" key="2">
    <source>
        <dbReference type="EMBL" id="GAA1570638.1"/>
    </source>
</evidence>
<name>A0ABP4P030_9ACTN</name>
<dbReference type="PROSITE" id="PS51186">
    <property type="entry name" value="GNAT"/>
    <property type="match status" value="1"/>
</dbReference>
<keyword evidence="3" id="KW-1185">Reference proteome</keyword>
<proteinExistence type="predicted"/>
<dbReference type="InterPro" id="IPR016181">
    <property type="entry name" value="Acyl_CoA_acyltransferase"/>
</dbReference>
<sequence length="148" mass="16959">MVERLWQLYQHDMSEFRGSYPNAEGFYPAGRLPLFLTEADKCAYLVHHDGRPAGFAFVRGLSSGLRVMGEFFVVRAARRQQVGRETAVQVIRRHPGDWEIAFQEENPGAAKFWRRVVADLVGPNYKDESRPVPGKPKIPPDSWLSFRI</sequence>
<comment type="caution">
    <text evidence="2">The sequence shown here is derived from an EMBL/GenBank/DDBJ whole genome shotgun (WGS) entry which is preliminary data.</text>
</comment>
<dbReference type="Gene3D" id="3.40.630.30">
    <property type="match status" value="1"/>
</dbReference>
<gene>
    <name evidence="2" type="ORF">GCM10009789_25190</name>
</gene>
<dbReference type="Proteomes" id="UP001500393">
    <property type="component" value="Unassembled WGS sequence"/>
</dbReference>
<dbReference type="SUPFAM" id="SSF55729">
    <property type="entry name" value="Acyl-CoA N-acyltransferases (Nat)"/>
    <property type="match status" value="1"/>
</dbReference>
<evidence type="ECO:0000313" key="3">
    <source>
        <dbReference type="Proteomes" id="UP001500393"/>
    </source>
</evidence>
<dbReference type="EMBL" id="BAAAOS010000018">
    <property type="protein sequence ID" value="GAA1570638.1"/>
    <property type="molecule type" value="Genomic_DNA"/>
</dbReference>
<accession>A0ABP4P030</accession>
<dbReference type="Pfam" id="PF00583">
    <property type="entry name" value="Acetyltransf_1"/>
    <property type="match status" value="1"/>
</dbReference>